<dbReference type="AlphaFoldDB" id="A0A5E6Y9V5"/>
<organism evidence="1 2">
    <name type="scientific">Pseudomonas fluorescens</name>
    <dbReference type="NCBI Taxonomy" id="294"/>
    <lineage>
        <taxon>Bacteria</taxon>
        <taxon>Pseudomonadati</taxon>
        <taxon>Pseudomonadota</taxon>
        <taxon>Gammaproteobacteria</taxon>
        <taxon>Pseudomonadales</taxon>
        <taxon>Pseudomonadaceae</taxon>
        <taxon>Pseudomonas</taxon>
    </lineage>
</organism>
<sequence>MYEPPASAAQLSMFGLSPDDCDDTIEVWPDNWPCFCLFEAMSTQWRTGACGATGLDYSAIYDTASLTGLTRKATLKLFPDLRIMEAEAMLAMSEQINKG</sequence>
<dbReference type="EMBL" id="CABVHO010000001">
    <property type="protein sequence ID" value="VVN50023.1"/>
    <property type="molecule type" value="Genomic_DNA"/>
</dbReference>
<name>A0A5E6Y9V5_PSEFL</name>
<evidence type="ECO:0000313" key="2">
    <source>
        <dbReference type="Proteomes" id="UP000326437"/>
    </source>
</evidence>
<proteinExistence type="predicted"/>
<dbReference type="Pfam" id="PF08809">
    <property type="entry name" value="DUF1799"/>
    <property type="match status" value="1"/>
</dbReference>
<gene>
    <name evidence="1" type="ORF">PS685_00162</name>
</gene>
<dbReference type="InterPro" id="IPR014915">
    <property type="entry name" value="Phage_TLS_TfmB"/>
</dbReference>
<accession>A0A5E6Y9V5</accession>
<reference evidence="1 2" key="1">
    <citation type="submission" date="2019-09" db="EMBL/GenBank/DDBJ databases">
        <authorList>
            <person name="Chandra G."/>
            <person name="Truman W A."/>
        </authorList>
    </citation>
    <scope>NUCLEOTIDE SEQUENCE [LARGE SCALE GENOMIC DNA]</scope>
    <source>
        <strain evidence="1">PS685</strain>
    </source>
</reference>
<evidence type="ECO:0008006" key="3">
    <source>
        <dbReference type="Google" id="ProtNLM"/>
    </source>
</evidence>
<dbReference type="Proteomes" id="UP000326437">
    <property type="component" value="Unassembled WGS sequence"/>
</dbReference>
<protein>
    <recommendedName>
        <fullName evidence="3">Phage protein</fullName>
    </recommendedName>
</protein>
<evidence type="ECO:0000313" key="1">
    <source>
        <dbReference type="EMBL" id="VVN50023.1"/>
    </source>
</evidence>